<evidence type="ECO:0000256" key="1">
    <source>
        <dbReference type="ARBA" id="ARBA00022612"/>
    </source>
</evidence>
<evidence type="ECO:0000313" key="5">
    <source>
        <dbReference type="EMBL" id="MDG0868002.1"/>
    </source>
</evidence>
<dbReference type="AlphaFoldDB" id="A0ABD4XTQ1"/>
<dbReference type="EMBL" id="WMBE01000006">
    <property type="protein sequence ID" value="MDG0868002.1"/>
    <property type="molecule type" value="Genomic_DNA"/>
</dbReference>
<evidence type="ECO:0000259" key="4">
    <source>
        <dbReference type="Pfam" id="PF04586"/>
    </source>
</evidence>
<dbReference type="InterPro" id="IPR054613">
    <property type="entry name" value="Peptidase_S78_dom"/>
</dbReference>
<evidence type="ECO:0000256" key="2">
    <source>
        <dbReference type="ARBA" id="ARBA00022670"/>
    </source>
</evidence>
<dbReference type="GO" id="GO:0006508">
    <property type="term" value="P:proteolysis"/>
    <property type="evidence" value="ECO:0007669"/>
    <property type="project" value="UniProtKB-KW"/>
</dbReference>
<dbReference type="GO" id="GO:0008233">
    <property type="term" value="F:peptidase activity"/>
    <property type="evidence" value="ECO:0007669"/>
    <property type="project" value="UniProtKB-KW"/>
</dbReference>
<evidence type="ECO:0000256" key="3">
    <source>
        <dbReference type="ARBA" id="ARBA00022801"/>
    </source>
</evidence>
<keyword evidence="2" id="KW-0645">Protease</keyword>
<comment type="caution">
    <text evidence="5">The sequence shown here is derived from an EMBL/GenBank/DDBJ whole genome shotgun (WGS) entry which is preliminary data.</text>
</comment>
<sequence length="205" mass="23191">MTTLIDRARERILEGLDRYERGLAAPPTLYSLGFVSKSSGTNEPMTFIASTEEPDRSGDVIVQSGWELSSFRKNPVYMWGHDYARPPIGTVPKVWLTGRELRNTVRFDGTDPFAKSVEGKFKRGVLKAQSVGFRPLEFDRQKDGSHKFTRMELLEISAVPIPMNQSALRVNSLVSSASSLWIEDDPFERLARAVRRYFKALPGHQ</sequence>
<dbReference type="Pfam" id="PF04586">
    <property type="entry name" value="Peptidase_S78"/>
    <property type="match status" value="1"/>
</dbReference>
<gene>
    <name evidence="5" type="ORF">GKO46_13110</name>
</gene>
<keyword evidence="3" id="KW-0378">Hydrolase</keyword>
<name>A0ABD4XTQ1_9CHLR</name>
<accession>A0ABD4XTQ1</accession>
<keyword evidence="1" id="KW-1188">Viral release from host cell</keyword>
<dbReference type="Proteomes" id="UP001321249">
    <property type="component" value="Unassembled WGS sequence"/>
</dbReference>
<organism evidence="5 6">
    <name type="scientific">Candidatus Lucifugimonas marina</name>
    <dbReference type="NCBI Taxonomy" id="3038979"/>
    <lineage>
        <taxon>Bacteria</taxon>
        <taxon>Bacillati</taxon>
        <taxon>Chloroflexota</taxon>
        <taxon>Dehalococcoidia</taxon>
        <taxon>SAR202 cluster</taxon>
        <taxon>Candidatus Lucifugimonadales</taxon>
        <taxon>Candidatus Lucifugimonadaceae</taxon>
        <taxon>Candidatus Lucifugimonas</taxon>
    </lineage>
</organism>
<proteinExistence type="predicted"/>
<reference evidence="5 6" key="1">
    <citation type="submission" date="2019-11" db="EMBL/GenBank/DDBJ databases">
        <authorList>
            <person name="Cho J.-C."/>
        </authorList>
    </citation>
    <scope>NUCLEOTIDE SEQUENCE [LARGE SCALE GENOMIC DNA]</scope>
    <source>
        <strain evidence="5 6">JH702</strain>
    </source>
</reference>
<evidence type="ECO:0000313" key="6">
    <source>
        <dbReference type="Proteomes" id="UP001321249"/>
    </source>
</evidence>
<feature type="domain" description="Prohead serine protease" evidence="4">
    <location>
        <begin position="57"/>
        <end position="167"/>
    </location>
</feature>
<protein>
    <recommendedName>
        <fullName evidence="4">Prohead serine protease domain-containing protein</fullName>
    </recommendedName>
</protein>
<dbReference type="RefSeq" id="WP_342836012.1">
    <property type="nucleotide sequence ID" value="NZ_WMBE01000006.1"/>
</dbReference>